<evidence type="ECO:0000259" key="4">
    <source>
        <dbReference type="PROSITE" id="PS50228"/>
    </source>
</evidence>
<feature type="signal peptide" evidence="3">
    <location>
        <begin position="1"/>
        <end position="40"/>
    </location>
</feature>
<evidence type="ECO:0000313" key="5">
    <source>
        <dbReference type="EMBL" id="SBP57837.1"/>
    </source>
</evidence>
<dbReference type="GO" id="GO:0030246">
    <property type="term" value="F:carbohydrate binding"/>
    <property type="evidence" value="ECO:0007669"/>
    <property type="project" value="UniProtKB-KW"/>
</dbReference>
<dbReference type="InterPro" id="IPR000922">
    <property type="entry name" value="Lectin_gal-bd_dom"/>
</dbReference>
<dbReference type="Gene3D" id="2.60.120.740">
    <property type="match status" value="1"/>
</dbReference>
<feature type="domain" description="SUEL-type lectin" evidence="4">
    <location>
        <begin position="46"/>
        <end position="135"/>
    </location>
</feature>
<keyword evidence="3" id="KW-0732">Signal</keyword>
<accession>A0A1A8ARS1</accession>
<reference evidence="5" key="1">
    <citation type="submission" date="2016-05" db="EMBL/GenBank/DDBJ databases">
        <authorList>
            <person name="Lavstsen T."/>
            <person name="Jespersen J.S."/>
        </authorList>
    </citation>
    <scope>NUCLEOTIDE SEQUENCE</scope>
    <source>
        <tissue evidence="5">Brain</tissue>
    </source>
</reference>
<feature type="chain" id="PRO_5008365956" description="SUEL-type lectin domain-containing protein" evidence="3">
    <location>
        <begin position="41"/>
        <end position="135"/>
    </location>
</feature>
<protein>
    <recommendedName>
        <fullName evidence="4">SUEL-type lectin domain-containing protein</fullName>
    </recommendedName>
</protein>
<evidence type="ECO:0000256" key="2">
    <source>
        <dbReference type="ARBA" id="ARBA00022737"/>
    </source>
</evidence>
<keyword evidence="1" id="KW-0430">Lectin</keyword>
<sequence>QEGILHPETAAAAAWIHHNKMASRLLFLLFLGNMFCDAFAAHHLIICEQSTVHLMCGAGMTIYVDSSEYGRHDTVTCSFGRPPYQLQDTSCSSYSDVVAENCNGKNSCIITASNDIFGNPCVGTYKYLIVIYDCY</sequence>
<name>A0A1A8ARS1_NOTFU</name>
<evidence type="ECO:0000256" key="1">
    <source>
        <dbReference type="ARBA" id="ARBA00022734"/>
    </source>
</evidence>
<keyword evidence="2" id="KW-0677">Repeat</keyword>
<dbReference type="EMBL" id="HADY01019352">
    <property type="protein sequence ID" value="SBP57837.1"/>
    <property type="molecule type" value="Transcribed_RNA"/>
</dbReference>
<evidence type="ECO:0000256" key="3">
    <source>
        <dbReference type="SAM" id="SignalP"/>
    </source>
</evidence>
<reference evidence="5" key="2">
    <citation type="submission" date="2016-06" db="EMBL/GenBank/DDBJ databases">
        <title>The genome of a short-lived fish provides insights into sex chromosome evolution and the genetic control of aging.</title>
        <authorList>
            <person name="Reichwald K."/>
            <person name="Felder M."/>
            <person name="Petzold A."/>
            <person name="Koch P."/>
            <person name="Groth M."/>
            <person name="Platzer M."/>
        </authorList>
    </citation>
    <scope>NUCLEOTIDE SEQUENCE</scope>
    <source>
        <tissue evidence="5">Brain</tissue>
    </source>
</reference>
<proteinExistence type="predicted"/>
<dbReference type="PANTHER" id="PTHR46780">
    <property type="entry name" value="PROTEIN EVA-1"/>
    <property type="match status" value="1"/>
</dbReference>
<dbReference type="Pfam" id="PF02140">
    <property type="entry name" value="SUEL_Lectin"/>
    <property type="match status" value="1"/>
</dbReference>
<gene>
    <name evidence="5" type="primary">Nfu_g_1_006977</name>
</gene>
<organism evidence="5">
    <name type="scientific">Nothobranchius furzeri</name>
    <name type="common">Turquoise killifish</name>
    <dbReference type="NCBI Taxonomy" id="105023"/>
    <lineage>
        <taxon>Eukaryota</taxon>
        <taxon>Metazoa</taxon>
        <taxon>Chordata</taxon>
        <taxon>Craniata</taxon>
        <taxon>Vertebrata</taxon>
        <taxon>Euteleostomi</taxon>
        <taxon>Actinopterygii</taxon>
        <taxon>Neopterygii</taxon>
        <taxon>Teleostei</taxon>
        <taxon>Neoteleostei</taxon>
        <taxon>Acanthomorphata</taxon>
        <taxon>Ovalentaria</taxon>
        <taxon>Atherinomorphae</taxon>
        <taxon>Cyprinodontiformes</taxon>
        <taxon>Nothobranchiidae</taxon>
        <taxon>Nothobranchius</taxon>
    </lineage>
</organism>
<dbReference type="AlphaFoldDB" id="A0A1A8ARS1"/>
<feature type="non-terminal residue" evidence="5">
    <location>
        <position position="1"/>
    </location>
</feature>
<dbReference type="InterPro" id="IPR043159">
    <property type="entry name" value="Lectin_gal-bd_sf"/>
</dbReference>
<dbReference type="PROSITE" id="PS50228">
    <property type="entry name" value="SUEL_LECTIN"/>
    <property type="match status" value="1"/>
</dbReference>